<dbReference type="SUPFAM" id="SSF100950">
    <property type="entry name" value="NagB/RpiA/CoA transferase-like"/>
    <property type="match status" value="1"/>
</dbReference>
<dbReference type="EMBL" id="AP012052">
    <property type="protein sequence ID" value="BAJ74931.1"/>
    <property type="molecule type" value="Genomic_DNA"/>
</dbReference>
<evidence type="ECO:0000313" key="3">
    <source>
        <dbReference type="EMBL" id="BAJ74931.1"/>
    </source>
</evidence>
<evidence type="ECO:0000256" key="2">
    <source>
        <dbReference type="SAM" id="MobiDB-lite"/>
    </source>
</evidence>
<feature type="region of interest" description="Disordered" evidence="2">
    <location>
        <begin position="335"/>
        <end position="394"/>
    </location>
</feature>
<name>E8ND73_MICTS</name>
<dbReference type="GO" id="GO:0046523">
    <property type="term" value="F:S-methyl-5-thioribose-1-phosphate isomerase activity"/>
    <property type="evidence" value="ECO:0007669"/>
    <property type="project" value="TreeGrafter"/>
</dbReference>
<dbReference type="InterPro" id="IPR000649">
    <property type="entry name" value="IF-2B-related"/>
</dbReference>
<gene>
    <name evidence="3" type="ordered locus">MTES_1967</name>
</gene>
<dbReference type="GO" id="GO:0003743">
    <property type="term" value="F:translation initiation factor activity"/>
    <property type="evidence" value="ECO:0007669"/>
    <property type="project" value="UniProtKB-KW"/>
</dbReference>
<dbReference type="Pfam" id="PF01008">
    <property type="entry name" value="IF-2B"/>
    <property type="match status" value="1"/>
</dbReference>
<dbReference type="Gene3D" id="3.40.50.10470">
    <property type="entry name" value="Translation initiation factor eif-2b, domain 2"/>
    <property type="match status" value="1"/>
</dbReference>
<accession>E8ND73</accession>
<dbReference type="RefSeq" id="WP_013585056.1">
    <property type="nucleotide sequence ID" value="NC_015125.1"/>
</dbReference>
<dbReference type="GO" id="GO:0019509">
    <property type="term" value="P:L-methionine salvage from methylthioadenosine"/>
    <property type="evidence" value="ECO:0007669"/>
    <property type="project" value="TreeGrafter"/>
</dbReference>
<protein>
    <submittedName>
        <fullName evidence="3">Predicted translation initiation factor 2B subunit, eIF-2B alpha/beta/delta family</fullName>
    </submittedName>
</protein>
<reference key="2">
    <citation type="submission" date="2011-02" db="EMBL/GenBank/DDBJ databases">
        <title>Genome sequence of Microbacterium testaceum StLB037.</title>
        <authorList>
            <person name="Morohoshi T."/>
            <person name="Wang W.Z."/>
            <person name="Someya N."/>
            <person name="Ikeda T."/>
        </authorList>
    </citation>
    <scope>NUCLEOTIDE SEQUENCE</scope>
    <source>
        <strain>StLB037</strain>
    </source>
</reference>
<proteinExistence type="inferred from homology"/>
<dbReference type="eggNOG" id="COG0182">
    <property type="taxonomic scope" value="Bacteria"/>
</dbReference>
<comment type="similarity">
    <text evidence="1">Belongs to the eIF-2B alpha/beta/delta subunits family.</text>
</comment>
<dbReference type="PANTHER" id="PTHR43475:SF1">
    <property type="entry name" value="METHYLTHIORIBOSE-1-PHOSPHATE ISOMERASE"/>
    <property type="match status" value="1"/>
</dbReference>
<organism evidence="3 4">
    <name type="scientific">Microbacterium testaceum (strain StLB037)</name>
    <dbReference type="NCBI Taxonomy" id="979556"/>
    <lineage>
        <taxon>Bacteria</taxon>
        <taxon>Bacillati</taxon>
        <taxon>Actinomycetota</taxon>
        <taxon>Actinomycetes</taxon>
        <taxon>Micrococcales</taxon>
        <taxon>Microbacteriaceae</taxon>
        <taxon>Microbacterium</taxon>
    </lineage>
</organism>
<dbReference type="InterPro" id="IPR037171">
    <property type="entry name" value="NagB/RpiA_transferase-like"/>
</dbReference>
<reference evidence="3 4" key="1">
    <citation type="journal article" date="2011" name="J. Bacteriol.">
        <title>Genome sequence of Microbacterium testaceum StLB037, an N-acylhomoserine lactone-degrading bacterium isolated from potato leaves.</title>
        <authorList>
            <person name="Morohoshi T."/>
            <person name="Wang W.-Z."/>
            <person name="Someya N."/>
            <person name="Ikeda T."/>
        </authorList>
    </citation>
    <scope>NUCLEOTIDE SEQUENCE [LARGE SCALE GENOMIC DNA]</scope>
    <source>
        <strain evidence="3 4">StLB037</strain>
    </source>
</reference>
<dbReference type="OrthoDB" id="9803436at2"/>
<keyword evidence="3" id="KW-0396">Initiation factor</keyword>
<dbReference type="STRING" id="979556.MTES_1967"/>
<evidence type="ECO:0000256" key="1">
    <source>
        <dbReference type="RuleBase" id="RU003814"/>
    </source>
</evidence>
<dbReference type="HOGENOM" id="CLU_016218_2_0_11"/>
<evidence type="ECO:0000313" key="4">
    <source>
        <dbReference type="Proteomes" id="UP000008975"/>
    </source>
</evidence>
<keyword evidence="3" id="KW-0648">Protein biosynthesis</keyword>
<dbReference type="PANTHER" id="PTHR43475">
    <property type="entry name" value="METHYLTHIORIBOSE-1-PHOSPHATE ISOMERASE"/>
    <property type="match status" value="1"/>
</dbReference>
<dbReference type="AlphaFoldDB" id="E8ND73"/>
<dbReference type="KEGG" id="mts:MTES_1967"/>
<dbReference type="Gene3D" id="1.20.120.420">
    <property type="entry name" value="translation initiation factor eif-2b, domain 1"/>
    <property type="match status" value="1"/>
</dbReference>
<sequence>MSPTATLEHSVVLDETAGVVRILDRRVFPARIEWVDATTPDEVATAIRDMVTQSSGPLYAATAGMALAALQVRGLPLGEARTALGRAGRALATARPTNAHPRDAVARILAAGRDADDTDVLVAATLETATAVDRDYHEASLRLGRATLSLLPESPRILTHCWADAYLFGLVAASREAGREIEWVATETRPYLQGARLTAHSLRELGQRVTLITDGMAAAAQSSPRGVGTGPIDAVVTAADRVALDGSVVNKVGTLAHAAAAAAFGIPYYAMVEAPDPAAPTGDDVVIEDRDPTEVLEVLGRRTASPLVTDAWYPAFDVTPPRLVTRIATSRGTFEPARVGEHFSTDPDASATEPPAPALRRRRSRENPAPVASTAQPETIAFRPVSARTDEDPE</sequence>
<dbReference type="Proteomes" id="UP000008975">
    <property type="component" value="Chromosome"/>
</dbReference>
<dbReference type="InterPro" id="IPR027363">
    <property type="entry name" value="M1Pi_N"/>
</dbReference>
<dbReference type="InterPro" id="IPR042529">
    <property type="entry name" value="IF_2B-like_C"/>
</dbReference>